<name>A0A8T0QI00_PANVG</name>
<dbReference type="Proteomes" id="UP000823388">
    <property type="component" value="Chromosome 7K"/>
</dbReference>
<gene>
    <name evidence="1" type="ORF">PVAP13_7KG241500</name>
</gene>
<dbReference type="AlphaFoldDB" id="A0A8T0QI00"/>
<evidence type="ECO:0000313" key="1">
    <source>
        <dbReference type="EMBL" id="KAG2573323.1"/>
    </source>
</evidence>
<keyword evidence="2" id="KW-1185">Reference proteome</keyword>
<dbReference type="EMBL" id="CM029049">
    <property type="protein sequence ID" value="KAG2573323.1"/>
    <property type="molecule type" value="Genomic_DNA"/>
</dbReference>
<organism evidence="1 2">
    <name type="scientific">Panicum virgatum</name>
    <name type="common">Blackwell switchgrass</name>
    <dbReference type="NCBI Taxonomy" id="38727"/>
    <lineage>
        <taxon>Eukaryota</taxon>
        <taxon>Viridiplantae</taxon>
        <taxon>Streptophyta</taxon>
        <taxon>Embryophyta</taxon>
        <taxon>Tracheophyta</taxon>
        <taxon>Spermatophyta</taxon>
        <taxon>Magnoliopsida</taxon>
        <taxon>Liliopsida</taxon>
        <taxon>Poales</taxon>
        <taxon>Poaceae</taxon>
        <taxon>PACMAD clade</taxon>
        <taxon>Panicoideae</taxon>
        <taxon>Panicodae</taxon>
        <taxon>Paniceae</taxon>
        <taxon>Panicinae</taxon>
        <taxon>Panicum</taxon>
        <taxon>Panicum sect. Hiantes</taxon>
    </lineage>
</organism>
<accession>A0A8T0QI00</accession>
<reference evidence="1 2" key="1">
    <citation type="submission" date="2020-05" db="EMBL/GenBank/DDBJ databases">
        <title>WGS assembly of Panicum virgatum.</title>
        <authorList>
            <person name="Lovell J.T."/>
            <person name="Jenkins J."/>
            <person name="Shu S."/>
            <person name="Juenger T.E."/>
            <person name="Schmutz J."/>
        </authorList>
    </citation>
    <scope>NUCLEOTIDE SEQUENCE</scope>
    <source>
        <strain evidence="1">AP13</strain>
        <strain evidence="2">cv. AP13</strain>
    </source>
</reference>
<comment type="caution">
    <text evidence="1">The sequence shown here is derived from an EMBL/GenBank/DDBJ whole genome shotgun (WGS) entry which is preliminary data.</text>
</comment>
<evidence type="ECO:0000313" key="2">
    <source>
        <dbReference type="Proteomes" id="UP000823388"/>
    </source>
</evidence>
<proteinExistence type="predicted"/>
<sequence>MLILTLDREGIEVVDHGGPATPWAKQVQTWPRKAELVCGAMNHLDHTLLSVPGTPEIHLSFPITADWSSSKQSAEHAHQCKNNFEIARPTEVQYYRLFRRGG</sequence>
<protein>
    <submittedName>
        <fullName evidence="1">Uncharacterized protein</fullName>
    </submittedName>
</protein>
<dbReference type="EMBL" id="CM029049">
    <property type="protein sequence ID" value="KAG2573322.1"/>
    <property type="molecule type" value="Genomic_DNA"/>
</dbReference>